<evidence type="ECO:0000313" key="2">
    <source>
        <dbReference type="Proteomes" id="UP000192911"/>
    </source>
</evidence>
<sequence length="142" mass="15997">MNIETVYLMTESGRFVHTEPDGGALRINKDRADALCKLQAGFDDVDPKVIFHSSAADRKWVVGHDPATPHVPDIVVARKGEWTTFTYQFVDDARTLMTLRDESDRYLQRVDIGRPFEHLAASTASAEEAARFRLIRFASDDA</sequence>
<dbReference type="RefSeq" id="WP_139831160.1">
    <property type="nucleotide sequence ID" value="NZ_BSQD01000006.1"/>
</dbReference>
<gene>
    <name evidence="1" type="ORF">SAMN06295900_10636</name>
</gene>
<dbReference type="Proteomes" id="UP000192911">
    <property type="component" value="Unassembled WGS sequence"/>
</dbReference>
<name>A0A1X7EMP1_TRICW</name>
<dbReference type="AlphaFoldDB" id="A0A1X7EMP1"/>
<dbReference type="GeneID" id="95550417"/>
<evidence type="ECO:0000313" key="1">
    <source>
        <dbReference type="EMBL" id="SMF36195.1"/>
    </source>
</evidence>
<dbReference type="InterPro" id="IPR008999">
    <property type="entry name" value="Actin-crosslinking"/>
</dbReference>
<organism evidence="1 2">
    <name type="scientific">Trinickia caryophylli</name>
    <name type="common">Paraburkholderia caryophylli</name>
    <dbReference type="NCBI Taxonomy" id="28094"/>
    <lineage>
        <taxon>Bacteria</taxon>
        <taxon>Pseudomonadati</taxon>
        <taxon>Pseudomonadota</taxon>
        <taxon>Betaproteobacteria</taxon>
        <taxon>Burkholderiales</taxon>
        <taxon>Burkholderiaceae</taxon>
        <taxon>Trinickia</taxon>
    </lineage>
</organism>
<proteinExistence type="predicted"/>
<dbReference type="EMBL" id="FXAH01000006">
    <property type="protein sequence ID" value="SMF36195.1"/>
    <property type="molecule type" value="Genomic_DNA"/>
</dbReference>
<accession>A0A1X7EMP1</accession>
<protein>
    <submittedName>
        <fullName evidence="1">Uncharacterized protein</fullName>
    </submittedName>
</protein>
<reference evidence="2" key="1">
    <citation type="submission" date="2017-04" db="EMBL/GenBank/DDBJ databases">
        <authorList>
            <person name="Varghese N."/>
            <person name="Submissions S."/>
        </authorList>
    </citation>
    <scope>NUCLEOTIDE SEQUENCE [LARGE SCALE GENOMIC DNA]</scope>
    <source>
        <strain evidence="2">Ballard 720</strain>
    </source>
</reference>
<dbReference type="Gene3D" id="2.80.10.50">
    <property type="match status" value="1"/>
</dbReference>
<dbReference type="SUPFAM" id="SSF50405">
    <property type="entry name" value="Actin-crosslinking proteins"/>
    <property type="match status" value="1"/>
</dbReference>
<dbReference type="STRING" id="28094.SAMN06295900_10636"/>
<dbReference type="OrthoDB" id="9098176at2"/>
<keyword evidence="2" id="KW-1185">Reference proteome</keyword>